<dbReference type="PANTHER" id="PTHR37307">
    <property type="entry name" value="CELL DIVISION PROTEIN WHIA-RELATED"/>
    <property type="match status" value="1"/>
</dbReference>
<dbReference type="InterPro" id="IPR023054">
    <property type="entry name" value="Sporulation_regulator_WhiA_C"/>
</dbReference>
<dbReference type="NCBIfam" id="TIGR00647">
    <property type="entry name" value="DNA_bind_WhiA"/>
    <property type="match status" value="1"/>
</dbReference>
<dbReference type="Pfam" id="PF02650">
    <property type="entry name" value="HTH_WhiA"/>
    <property type="match status" value="1"/>
</dbReference>
<evidence type="ECO:0000313" key="8">
    <source>
        <dbReference type="EMBL" id="HIW81023.1"/>
    </source>
</evidence>
<dbReference type="InterPro" id="IPR003802">
    <property type="entry name" value="Sporulation_regulator_WhiA"/>
</dbReference>
<dbReference type="Pfam" id="PF14527">
    <property type="entry name" value="LAGLIDADG_WhiA"/>
    <property type="match status" value="1"/>
</dbReference>
<dbReference type="AlphaFoldDB" id="A0A9D1R5S3"/>
<evidence type="ECO:0000259" key="7">
    <source>
        <dbReference type="Pfam" id="PF14527"/>
    </source>
</evidence>
<organism evidence="8 9">
    <name type="scientific">Candidatus Acetatifactor stercoripullorum</name>
    <dbReference type="NCBI Taxonomy" id="2838414"/>
    <lineage>
        <taxon>Bacteria</taxon>
        <taxon>Bacillati</taxon>
        <taxon>Bacillota</taxon>
        <taxon>Clostridia</taxon>
        <taxon>Lachnospirales</taxon>
        <taxon>Lachnospiraceae</taxon>
        <taxon>Acetatifactor</taxon>
    </lineage>
</organism>
<dbReference type="InterPro" id="IPR018478">
    <property type="entry name" value="Sporu_reg_WhiA_N_dom"/>
</dbReference>
<keyword evidence="2 4" id="KW-0238">DNA-binding</keyword>
<feature type="domain" description="Sporulation regulator WhiA C-terminal" evidence="5">
    <location>
        <begin position="200"/>
        <end position="283"/>
    </location>
</feature>
<dbReference type="GO" id="GO:0051301">
    <property type="term" value="P:cell division"/>
    <property type="evidence" value="ECO:0007669"/>
    <property type="project" value="UniProtKB-UniRule"/>
</dbReference>
<protein>
    <recommendedName>
        <fullName evidence="4">Probable cell division protein WhiA</fullName>
    </recommendedName>
</protein>
<dbReference type="SUPFAM" id="SSF55608">
    <property type="entry name" value="Homing endonucleases"/>
    <property type="match status" value="1"/>
</dbReference>
<evidence type="ECO:0000259" key="6">
    <source>
        <dbReference type="Pfam" id="PF10298"/>
    </source>
</evidence>
<gene>
    <name evidence="4 8" type="primary">whiA</name>
    <name evidence="8" type="ORF">H9742_05750</name>
</gene>
<evidence type="ECO:0000256" key="2">
    <source>
        <dbReference type="ARBA" id="ARBA00023125"/>
    </source>
</evidence>
<comment type="caution">
    <text evidence="8">The sequence shown here is derived from an EMBL/GenBank/DDBJ whole genome shotgun (WGS) entry which is preliminary data.</text>
</comment>
<dbReference type="Proteomes" id="UP000824265">
    <property type="component" value="Unassembled WGS sequence"/>
</dbReference>
<name>A0A9D1R5S3_9FIRM</name>
<dbReference type="RefSeq" id="WP_318704965.1">
    <property type="nucleotide sequence ID" value="NZ_CALWMU010000015.1"/>
</dbReference>
<dbReference type="InterPro" id="IPR027434">
    <property type="entry name" value="Homing_endonucl"/>
</dbReference>
<evidence type="ECO:0000256" key="4">
    <source>
        <dbReference type="HAMAP-Rule" id="MF_01420"/>
    </source>
</evidence>
<proteinExistence type="inferred from homology"/>
<dbReference type="InterPro" id="IPR039518">
    <property type="entry name" value="WhiA_LAGLIDADG_dom"/>
</dbReference>
<reference evidence="8" key="1">
    <citation type="journal article" date="2021" name="PeerJ">
        <title>Extensive microbial diversity within the chicken gut microbiome revealed by metagenomics and culture.</title>
        <authorList>
            <person name="Gilroy R."/>
            <person name="Ravi A."/>
            <person name="Getino M."/>
            <person name="Pursley I."/>
            <person name="Horton D.L."/>
            <person name="Alikhan N.F."/>
            <person name="Baker D."/>
            <person name="Gharbi K."/>
            <person name="Hall N."/>
            <person name="Watson M."/>
            <person name="Adriaenssens E.M."/>
            <person name="Foster-Nyarko E."/>
            <person name="Jarju S."/>
            <person name="Secka A."/>
            <person name="Antonio M."/>
            <person name="Oren A."/>
            <person name="Chaudhuri R.R."/>
            <person name="La Ragione R."/>
            <person name="Hildebrand F."/>
            <person name="Pallen M.J."/>
        </authorList>
    </citation>
    <scope>NUCLEOTIDE SEQUENCE</scope>
    <source>
        <strain evidence="8">CHK195-6426</strain>
    </source>
</reference>
<comment type="similarity">
    <text evidence="4">Belongs to the WhiA family.</text>
</comment>
<reference evidence="8" key="2">
    <citation type="submission" date="2021-04" db="EMBL/GenBank/DDBJ databases">
        <authorList>
            <person name="Gilroy R."/>
        </authorList>
    </citation>
    <scope>NUCLEOTIDE SEQUENCE</scope>
    <source>
        <strain evidence="8">CHK195-6426</strain>
    </source>
</reference>
<dbReference type="EMBL" id="DXGH01000031">
    <property type="protein sequence ID" value="HIW81023.1"/>
    <property type="molecule type" value="Genomic_DNA"/>
</dbReference>
<sequence>MSFSGEVKEELARHISPARHCQIAELAAMMNYCGQYGRDSEGNYTIGFQMENEAARRKGFTLLKKTYNIDTGAGISKEQMQELLSKLGNLEEPVSHLLIKNSCCQRAFLRGAFLSIGSISDPRKGYHMEFVCTTQEKAKRLQSVIQGFDIDAKIVLRKKYYVVYLKEGSGIVDLLNVCEAHVSLMKLENLRILKEMRNSINRRVNCEAANITKTVNAAARQIEDIEYIRDHYGFQNLPDNLRQMAEVRLENPDAPLKELGEYLEPPVGKSGVNHRLRKLSEIAERIRIK</sequence>
<feature type="domain" description="WhiA LAGLIDADG-like" evidence="7">
    <location>
        <begin position="105"/>
        <end position="197"/>
    </location>
</feature>
<dbReference type="Pfam" id="PF10298">
    <property type="entry name" value="WhiA_N"/>
    <property type="match status" value="1"/>
</dbReference>
<dbReference type="PANTHER" id="PTHR37307:SF1">
    <property type="entry name" value="CELL DIVISION PROTEIN WHIA-RELATED"/>
    <property type="match status" value="1"/>
</dbReference>
<dbReference type="HAMAP" id="MF_01420">
    <property type="entry name" value="HTH_type_WhiA"/>
    <property type="match status" value="1"/>
</dbReference>
<evidence type="ECO:0000256" key="3">
    <source>
        <dbReference type="ARBA" id="ARBA00023306"/>
    </source>
</evidence>
<dbReference type="GO" id="GO:0003677">
    <property type="term" value="F:DNA binding"/>
    <property type="evidence" value="ECO:0007669"/>
    <property type="project" value="UniProtKB-UniRule"/>
</dbReference>
<dbReference type="Gene3D" id="3.10.28.10">
    <property type="entry name" value="Homing endonucleases"/>
    <property type="match status" value="1"/>
</dbReference>
<accession>A0A9D1R5S3</accession>
<evidence type="ECO:0000256" key="1">
    <source>
        <dbReference type="ARBA" id="ARBA00022618"/>
    </source>
</evidence>
<keyword evidence="1 4" id="KW-0132">Cell division</keyword>
<dbReference type="GO" id="GO:0043937">
    <property type="term" value="P:regulation of sporulation"/>
    <property type="evidence" value="ECO:0007669"/>
    <property type="project" value="InterPro"/>
</dbReference>
<comment type="function">
    <text evidence="4">Involved in cell division and chromosome segregation.</text>
</comment>
<keyword evidence="3 4" id="KW-0131">Cell cycle</keyword>
<feature type="domain" description="Sporulation transcription regulator WhiA N-terminal" evidence="6">
    <location>
        <begin position="19"/>
        <end position="76"/>
    </location>
</feature>
<evidence type="ECO:0000313" key="9">
    <source>
        <dbReference type="Proteomes" id="UP000824265"/>
    </source>
</evidence>
<evidence type="ECO:0000259" key="5">
    <source>
        <dbReference type="Pfam" id="PF02650"/>
    </source>
</evidence>